<dbReference type="Gene3D" id="2.170.16.10">
    <property type="entry name" value="Hedgehog/Intein (Hint) domain"/>
    <property type="match status" value="1"/>
</dbReference>
<dbReference type="InterPro" id="IPR030934">
    <property type="entry name" value="Intein_C"/>
</dbReference>
<dbReference type="InterPro" id="IPR036844">
    <property type="entry name" value="Hint_dom_sf"/>
</dbReference>
<evidence type="ECO:0000313" key="2">
    <source>
        <dbReference type="Proteomes" id="UP000655589"/>
    </source>
</evidence>
<protein>
    <recommendedName>
        <fullName evidence="3">Intein</fullName>
    </recommendedName>
</protein>
<gene>
    <name evidence="1" type="ORF">GCM10010102_15530</name>
</gene>
<dbReference type="Pfam" id="PF07591">
    <property type="entry name" value="PT-HINT"/>
    <property type="match status" value="1"/>
</dbReference>
<accession>A0A8H9GGU5</accession>
<dbReference type="AlphaFoldDB" id="A0A8H9GGU5"/>
<reference evidence="1" key="1">
    <citation type="journal article" date="2014" name="Int. J. Syst. Evol. Microbiol.">
        <title>Complete genome sequence of Corynebacterium casei LMG S-19264T (=DSM 44701T), isolated from a smear-ripened cheese.</title>
        <authorList>
            <consortium name="US DOE Joint Genome Institute (JGI-PGF)"/>
            <person name="Walter F."/>
            <person name="Albersmeier A."/>
            <person name="Kalinowski J."/>
            <person name="Ruckert C."/>
        </authorList>
    </citation>
    <scope>NUCLEOTIDE SEQUENCE</scope>
    <source>
        <strain evidence="1">JCM 3051</strain>
    </source>
</reference>
<evidence type="ECO:0008006" key="3">
    <source>
        <dbReference type="Google" id="ProtNLM"/>
    </source>
</evidence>
<dbReference type="CDD" id="cd00081">
    <property type="entry name" value="Hint"/>
    <property type="match status" value="1"/>
</dbReference>
<sequence length="308" mass="32425">MDNVDAGLIVVGFAPAGDIFRRSDDVVDGASAVNAGAKAADGCNSFAPGTLVLLADGTRKAIEDVEVGDEVLAADEETGEPTEGRPVTALIRGEGDKLLVALTVTDADGDTQQIVATDAHPFWDPKLGEWTDAIDLTAGGWLLARSGDWVQVSATDVQFGRAVVHNLTVAVDHTYYVLAGETPILVHNSNCPLTGGFKVGMSPDEITDLNRGFGGETLLSGTPANTMANASRYNSFWDKSAVVIRDIAGGHMFNNGNKRTAQAVVEQLMERKKITSGPSSADLRSVIDRVGKGQLREVSDISAALRGF</sequence>
<reference evidence="1" key="2">
    <citation type="submission" date="2020-09" db="EMBL/GenBank/DDBJ databases">
        <authorList>
            <person name="Sun Q."/>
            <person name="Ohkuma M."/>
        </authorList>
    </citation>
    <scope>NUCLEOTIDE SEQUENCE</scope>
    <source>
        <strain evidence="1">JCM 3051</strain>
    </source>
</reference>
<evidence type="ECO:0000313" key="1">
    <source>
        <dbReference type="EMBL" id="GGM20750.1"/>
    </source>
</evidence>
<dbReference type="Proteomes" id="UP000655589">
    <property type="component" value="Unassembled WGS sequence"/>
</dbReference>
<dbReference type="InterPro" id="IPR053737">
    <property type="entry name" value="Type_II_TA_Toxin"/>
</dbReference>
<organism evidence="1 2">
    <name type="scientific">Promicromonospora citrea</name>
    <dbReference type="NCBI Taxonomy" id="43677"/>
    <lineage>
        <taxon>Bacteria</taxon>
        <taxon>Bacillati</taxon>
        <taxon>Actinomycetota</taxon>
        <taxon>Actinomycetes</taxon>
        <taxon>Micrococcales</taxon>
        <taxon>Promicromonosporaceae</taxon>
        <taxon>Promicromonospora</taxon>
    </lineage>
</organism>
<dbReference type="Gene3D" id="1.20.120.1870">
    <property type="entry name" value="Fic/DOC protein, Fido domain"/>
    <property type="match status" value="1"/>
</dbReference>
<name>A0A8H9GGU5_9MICO</name>
<proteinExistence type="predicted"/>
<dbReference type="SUPFAM" id="SSF51294">
    <property type="entry name" value="Hedgehog/intein (Hint) domain"/>
    <property type="match status" value="1"/>
</dbReference>
<dbReference type="RefSeq" id="WP_171104361.1">
    <property type="nucleotide sequence ID" value="NZ_BMPT01000005.1"/>
</dbReference>
<keyword evidence="2" id="KW-1185">Reference proteome</keyword>
<dbReference type="EMBL" id="BMPT01000005">
    <property type="protein sequence ID" value="GGM20750.1"/>
    <property type="molecule type" value="Genomic_DNA"/>
</dbReference>
<dbReference type="NCBIfam" id="TIGR01443">
    <property type="entry name" value="intein_Cterm"/>
    <property type="match status" value="1"/>
</dbReference>
<comment type="caution">
    <text evidence="1">The sequence shown here is derived from an EMBL/GenBank/DDBJ whole genome shotgun (WGS) entry which is preliminary data.</text>
</comment>